<dbReference type="SUPFAM" id="SSF53474">
    <property type="entry name" value="alpha/beta-Hydrolases"/>
    <property type="match status" value="1"/>
</dbReference>
<evidence type="ECO:0000313" key="3">
    <source>
        <dbReference type="EMBL" id="KAF2675741.1"/>
    </source>
</evidence>
<dbReference type="Gene3D" id="3.40.50.1820">
    <property type="entry name" value="alpha/beta hydrolase"/>
    <property type="match status" value="1"/>
</dbReference>
<gene>
    <name evidence="3" type="ORF">K458DRAFT_323834</name>
</gene>
<feature type="region of interest" description="Disordered" evidence="1">
    <location>
        <begin position="121"/>
        <end position="141"/>
    </location>
</feature>
<feature type="domain" description="AB hydrolase-1" evidence="2">
    <location>
        <begin position="81"/>
        <end position="358"/>
    </location>
</feature>
<evidence type="ECO:0000256" key="1">
    <source>
        <dbReference type="SAM" id="MobiDB-lite"/>
    </source>
</evidence>
<dbReference type="InterPro" id="IPR029058">
    <property type="entry name" value="AB_hydrolase_fold"/>
</dbReference>
<dbReference type="InterPro" id="IPR000073">
    <property type="entry name" value="AB_hydrolase_1"/>
</dbReference>
<dbReference type="EMBL" id="MU005650">
    <property type="protein sequence ID" value="KAF2675741.1"/>
    <property type="molecule type" value="Genomic_DNA"/>
</dbReference>
<feature type="compositionally biased region" description="Basic and acidic residues" evidence="1">
    <location>
        <begin position="125"/>
        <end position="141"/>
    </location>
</feature>
<organism evidence="3 4">
    <name type="scientific">Lentithecium fluviatile CBS 122367</name>
    <dbReference type="NCBI Taxonomy" id="1168545"/>
    <lineage>
        <taxon>Eukaryota</taxon>
        <taxon>Fungi</taxon>
        <taxon>Dikarya</taxon>
        <taxon>Ascomycota</taxon>
        <taxon>Pezizomycotina</taxon>
        <taxon>Dothideomycetes</taxon>
        <taxon>Pleosporomycetidae</taxon>
        <taxon>Pleosporales</taxon>
        <taxon>Massarineae</taxon>
        <taxon>Lentitheciaceae</taxon>
        <taxon>Lentithecium</taxon>
    </lineage>
</organism>
<name>A0A6G1ICP8_9PLEO</name>
<dbReference type="Proteomes" id="UP000799291">
    <property type="component" value="Unassembled WGS sequence"/>
</dbReference>
<dbReference type="AlphaFoldDB" id="A0A6G1ICP8"/>
<feature type="region of interest" description="Disordered" evidence="1">
    <location>
        <begin position="1"/>
        <end position="47"/>
    </location>
</feature>
<proteinExistence type="predicted"/>
<sequence length="380" mass="41774">MAHARSVIGNSSHTIDQPYIPLQPPANPSNQSSEEEIPPFPTPEISTITLENKPGAKISYTYYPPSSSTPHRPNPFAKSLVVYLNGLMLPRSSWEASMHSFLSKRITNQLPYPALLSYDRYGQGDSDRDPDDKEPPPCHGHDCQSAVHDLRQFTLQIWKEHLDITSPTNFPALIFVCNSIGCAIARLFAQTYPGTVLGLLFLDSIMANTDLGKIWPDPDAKGFDPHVLPPGVSEKDVRDARVKYSRMFGPDIPNSEGLSRRNLATLLPSSSGPRLNGYGGEGPYLTVCGHDWETFAEQSYTGSLHTPKVLTMTYANPAWQTYNEGLVQITDEGKAVGPLIAVGCGHFVQKDGPEFVADELVSLLDRVVNRVEQVSERDGG</sequence>
<dbReference type="Pfam" id="PF12697">
    <property type="entry name" value="Abhydrolase_6"/>
    <property type="match status" value="1"/>
</dbReference>
<dbReference type="OrthoDB" id="3466836at2759"/>
<evidence type="ECO:0000259" key="2">
    <source>
        <dbReference type="Pfam" id="PF12697"/>
    </source>
</evidence>
<reference evidence="3" key="1">
    <citation type="journal article" date="2020" name="Stud. Mycol.">
        <title>101 Dothideomycetes genomes: a test case for predicting lifestyles and emergence of pathogens.</title>
        <authorList>
            <person name="Haridas S."/>
            <person name="Albert R."/>
            <person name="Binder M."/>
            <person name="Bloem J."/>
            <person name="Labutti K."/>
            <person name="Salamov A."/>
            <person name="Andreopoulos B."/>
            <person name="Baker S."/>
            <person name="Barry K."/>
            <person name="Bills G."/>
            <person name="Bluhm B."/>
            <person name="Cannon C."/>
            <person name="Castanera R."/>
            <person name="Culley D."/>
            <person name="Daum C."/>
            <person name="Ezra D."/>
            <person name="Gonzalez J."/>
            <person name="Henrissat B."/>
            <person name="Kuo A."/>
            <person name="Liang C."/>
            <person name="Lipzen A."/>
            <person name="Lutzoni F."/>
            <person name="Magnuson J."/>
            <person name="Mondo S."/>
            <person name="Nolan M."/>
            <person name="Ohm R."/>
            <person name="Pangilinan J."/>
            <person name="Park H.-J."/>
            <person name="Ramirez L."/>
            <person name="Alfaro M."/>
            <person name="Sun H."/>
            <person name="Tritt A."/>
            <person name="Yoshinaga Y."/>
            <person name="Zwiers L.-H."/>
            <person name="Turgeon B."/>
            <person name="Goodwin S."/>
            <person name="Spatafora J."/>
            <person name="Crous P."/>
            <person name="Grigoriev I."/>
        </authorList>
    </citation>
    <scope>NUCLEOTIDE SEQUENCE</scope>
    <source>
        <strain evidence="3">CBS 122367</strain>
    </source>
</reference>
<protein>
    <recommendedName>
        <fullName evidence="2">AB hydrolase-1 domain-containing protein</fullName>
    </recommendedName>
</protein>
<keyword evidence="4" id="KW-1185">Reference proteome</keyword>
<evidence type="ECO:0000313" key="4">
    <source>
        <dbReference type="Proteomes" id="UP000799291"/>
    </source>
</evidence>
<accession>A0A6G1ICP8</accession>